<dbReference type="Gene3D" id="3.30.420.40">
    <property type="match status" value="1"/>
</dbReference>
<gene>
    <name evidence="2" type="ORF">AsAng_0060970</name>
</gene>
<dbReference type="PANTHER" id="PTHR30005:SF0">
    <property type="entry name" value="RETROGRADE REGULATION PROTEIN 2"/>
    <property type="match status" value="1"/>
</dbReference>
<organism evidence="2 3">
    <name type="scientific">Aureispira anguillae</name>
    <dbReference type="NCBI Taxonomy" id="2864201"/>
    <lineage>
        <taxon>Bacteria</taxon>
        <taxon>Pseudomonadati</taxon>
        <taxon>Bacteroidota</taxon>
        <taxon>Saprospiria</taxon>
        <taxon>Saprospirales</taxon>
        <taxon>Saprospiraceae</taxon>
        <taxon>Aureispira</taxon>
    </lineage>
</organism>
<dbReference type="SUPFAM" id="SSF53067">
    <property type="entry name" value="Actin-like ATPase domain"/>
    <property type="match status" value="2"/>
</dbReference>
<dbReference type="PANTHER" id="PTHR30005">
    <property type="entry name" value="EXOPOLYPHOSPHATASE"/>
    <property type="match status" value="1"/>
</dbReference>
<dbReference type="RefSeq" id="WP_264790477.1">
    <property type="nucleotide sequence ID" value="NZ_AP026867.1"/>
</dbReference>
<reference evidence="2" key="1">
    <citation type="submission" date="2022-09" db="EMBL/GenBank/DDBJ databases">
        <title>Aureispira anguillicida sp. nov., isolated from Leptocephalus of Japanese eel Anguilla japonica.</title>
        <authorList>
            <person name="Yuasa K."/>
            <person name="Mekata T."/>
            <person name="Ikunari K."/>
        </authorList>
    </citation>
    <scope>NUCLEOTIDE SEQUENCE</scope>
    <source>
        <strain evidence="2">EL160426</strain>
    </source>
</reference>
<dbReference type="InterPro" id="IPR050273">
    <property type="entry name" value="GppA/Ppx_hydrolase"/>
</dbReference>
<sequence length="300" mass="33035">MKIAVIDCGTNTFTLSLFEVDSKGHFKRTFKDRHYVDLAEEGIHTIGPKAFQRGVDAFRSFGCFLQDYPNIKTIALGTAALRQASNQAAFIEAAKAVSGITIQVIDGAKEASLIYKGVRLAAPLGESPSLIMDIGGGSVEFIIADNQQVYWAKSYPIGVAVLFDQFHQSDPINTMEIQALNQYLEGMLADLVALLPSYPIEYLVGASGSFDVLDNMIGSKEAGQPFGYIDAKDFDVTQKQLVGASFEQRLKMKNLTSTRAKLIVMSVLLIDFIHKKIDTDHLIVSEHAMREGLVYEFLHT</sequence>
<evidence type="ECO:0000313" key="2">
    <source>
        <dbReference type="EMBL" id="BDS15313.1"/>
    </source>
</evidence>
<dbReference type="AlphaFoldDB" id="A0A915YLB1"/>
<dbReference type="InterPro" id="IPR043129">
    <property type="entry name" value="ATPase_NBD"/>
</dbReference>
<evidence type="ECO:0000259" key="1">
    <source>
        <dbReference type="Pfam" id="PF02541"/>
    </source>
</evidence>
<protein>
    <recommendedName>
        <fullName evidence="1">Ppx/GppA phosphatase N-terminal domain-containing protein</fullName>
    </recommendedName>
</protein>
<dbReference type="CDD" id="cd24055">
    <property type="entry name" value="ASKHA_NBD_ChPPX-like"/>
    <property type="match status" value="1"/>
</dbReference>
<dbReference type="Gene3D" id="3.30.420.150">
    <property type="entry name" value="Exopolyphosphatase. Domain 2"/>
    <property type="match status" value="1"/>
</dbReference>
<keyword evidence="3" id="KW-1185">Reference proteome</keyword>
<feature type="domain" description="Ppx/GppA phosphatase N-terminal" evidence="1">
    <location>
        <begin position="25"/>
        <end position="299"/>
    </location>
</feature>
<dbReference type="InterPro" id="IPR003695">
    <property type="entry name" value="Ppx_GppA_N"/>
</dbReference>
<name>A0A915YLB1_9BACT</name>
<dbReference type="GO" id="GO:0016462">
    <property type="term" value="F:pyrophosphatase activity"/>
    <property type="evidence" value="ECO:0007669"/>
    <property type="project" value="TreeGrafter"/>
</dbReference>
<evidence type="ECO:0000313" key="3">
    <source>
        <dbReference type="Proteomes" id="UP001060919"/>
    </source>
</evidence>
<accession>A0A915YLB1</accession>
<dbReference type="Proteomes" id="UP001060919">
    <property type="component" value="Chromosome"/>
</dbReference>
<dbReference type="EMBL" id="AP026867">
    <property type="protein sequence ID" value="BDS15313.1"/>
    <property type="molecule type" value="Genomic_DNA"/>
</dbReference>
<dbReference type="KEGG" id="aup:AsAng_0060970"/>
<dbReference type="Pfam" id="PF02541">
    <property type="entry name" value="Ppx-GppA"/>
    <property type="match status" value="1"/>
</dbReference>
<proteinExistence type="predicted"/>